<evidence type="ECO:0000256" key="2">
    <source>
        <dbReference type="ARBA" id="ARBA00022737"/>
    </source>
</evidence>
<protein>
    <submittedName>
        <fullName evidence="4">WD40 domain-containing protein</fullName>
    </submittedName>
</protein>
<keyword evidence="5" id="KW-1185">Reference proteome</keyword>
<evidence type="ECO:0000256" key="1">
    <source>
        <dbReference type="ARBA" id="ARBA00022574"/>
    </source>
</evidence>
<dbReference type="SMART" id="SM00320">
    <property type="entry name" value="WD40"/>
    <property type="match status" value="5"/>
</dbReference>
<evidence type="ECO:0000313" key="5">
    <source>
        <dbReference type="Proteomes" id="UP000703269"/>
    </source>
</evidence>
<proteinExistence type="predicted"/>
<name>A0A9P3LBD5_9APHY</name>
<dbReference type="InterPro" id="IPR001680">
    <property type="entry name" value="WD40_rpt"/>
</dbReference>
<dbReference type="AlphaFoldDB" id="A0A9P3LBD5"/>
<evidence type="ECO:0000256" key="3">
    <source>
        <dbReference type="PROSITE-ProRule" id="PRU00221"/>
    </source>
</evidence>
<gene>
    <name evidence="4" type="ORF">PsYK624_045320</name>
</gene>
<evidence type="ECO:0000313" key="4">
    <source>
        <dbReference type="EMBL" id="GJE88449.1"/>
    </source>
</evidence>
<dbReference type="OrthoDB" id="4869960at2759"/>
<reference evidence="4 5" key="1">
    <citation type="submission" date="2021-08" db="EMBL/GenBank/DDBJ databases">
        <title>Draft Genome Sequence of Phanerochaete sordida strain YK-624.</title>
        <authorList>
            <person name="Mori T."/>
            <person name="Dohra H."/>
            <person name="Suzuki T."/>
            <person name="Kawagishi H."/>
            <person name="Hirai H."/>
        </authorList>
    </citation>
    <scope>NUCLEOTIDE SEQUENCE [LARGE SCALE GENOMIC DNA]</scope>
    <source>
        <strain evidence="4 5">YK-624</strain>
    </source>
</reference>
<feature type="repeat" description="WD" evidence="3">
    <location>
        <begin position="42"/>
        <end position="83"/>
    </location>
</feature>
<feature type="repeat" description="WD" evidence="3">
    <location>
        <begin position="87"/>
        <end position="128"/>
    </location>
</feature>
<keyword evidence="2" id="KW-0677">Repeat</keyword>
<dbReference type="EMBL" id="BPQB01000009">
    <property type="protein sequence ID" value="GJE88449.1"/>
    <property type="molecule type" value="Genomic_DNA"/>
</dbReference>
<dbReference type="Proteomes" id="UP000703269">
    <property type="component" value="Unassembled WGS sequence"/>
</dbReference>
<accession>A0A9P3LBD5</accession>
<keyword evidence="1 3" id="KW-0853">WD repeat</keyword>
<dbReference type="PANTHER" id="PTHR15574">
    <property type="entry name" value="WD REPEAT DOMAIN-CONTAINING FAMILY"/>
    <property type="match status" value="1"/>
</dbReference>
<comment type="caution">
    <text evidence="4">The sequence shown here is derived from an EMBL/GenBank/DDBJ whole genome shotgun (WGS) entry which is preliminary data.</text>
</comment>
<dbReference type="GO" id="GO:0005737">
    <property type="term" value="C:cytoplasm"/>
    <property type="evidence" value="ECO:0007669"/>
    <property type="project" value="TreeGrafter"/>
</dbReference>
<dbReference type="PANTHER" id="PTHR15574:SF40">
    <property type="entry name" value="WD AND TETRATRICOPEPTIDE REPEATS PROTEIN 1"/>
    <property type="match status" value="1"/>
</dbReference>
<organism evidence="4 5">
    <name type="scientific">Phanerochaete sordida</name>
    <dbReference type="NCBI Taxonomy" id="48140"/>
    <lineage>
        <taxon>Eukaryota</taxon>
        <taxon>Fungi</taxon>
        <taxon>Dikarya</taxon>
        <taxon>Basidiomycota</taxon>
        <taxon>Agaricomycotina</taxon>
        <taxon>Agaricomycetes</taxon>
        <taxon>Polyporales</taxon>
        <taxon>Phanerochaetaceae</taxon>
        <taxon>Phanerochaete</taxon>
    </lineage>
</organism>
<dbReference type="InterPro" id="IPR015943">
    <property type="entry name" value="WD40/YVTN_repeat-like_dom_sf"/>
</dbReference>
<dbReference type="InterPro" id="IPR045151">
    <property type="entry name" value="DCAF8"/>
</dbReference>
<dbReference type="SUPFAM" id="SSF50978">
    <property type="entry name" value="WD40 repeat-like"/>
    <property type="match status" value="1"/>
</dbReference>
<dbReference type="Pfam" id="PF00400">
    <property type="entry name" value="WD40"/>
    <property type="match status" value="2"/>
</dbReference>
<dbReference type="InterPro" id="IPR036322">
    <property type="entry name" value="WD40_repeat_dom_sf"/>
</dbReference>
<dbReference type="Gene3D" id="2.130.10.10">
    <property type="entry name" value="YVTN repeat-like/Quinoprotein amine dehydrogenase"/>
    <property type="match status" value="2"/>
</dbReference>
<dbReference type="GO" id="GO:0045717">
    <property type="term" value="P:negative regulation of fatty acid biosynthetic process"/>
    <property type="evidence" value="ECO:0007669"/>
    <property type="project" value="TreeGrafter"/>
</dbReference>
<sequence>MEASLGISQTLRAETRLQSASRFRQDRVEKLLSRGLPYSRKLSSHSSCVNCVTFSGDGRWLASAGDDPYIFLWDFHQDDLIGPSHSFRGPRENVFALAFSNSGRHLYSGDTDNMIYKYDLSRAPTFSASPERYADSYMTHTDSIRAISCHPELEDVFLSASEDGRVVLHDGRAESRMSKAQATLQQTADFSGVQYHPTIPHFFLTSDKTGVCLRDVRMAFGPRRLRSNEGVVQKFVTSISKPSVPHLCQPEIGSVTFDRTGSRLAVTLLGYYPTIYSISDPYPLAICSGRYQPDGNDIPTGERTYANSCTIKHGSFGGPGLDKDDYYSTGSDDFRAYVWKLPSDSLLREHQQVIDYEQWGALVEDPVGFAATAASDRYIPMELSRPHCRLAGHKSIVNSTLWHPHWPYLVTAGVERHILLHSPTSDTPCIADMPLTPQEVRELPGPNPEDRGRMIRALTQGRDLDDPDVDRNDINTIALFDEILRSEGSLDIFASNRWSPDSDDDFVMDET</sequence>
<dbReference type="PROSITE" id="PS50082">
    <property type="entry name" value="WD_REPEATS_2"/>
    <property type="match status" value="2"/>
</dbReference>
<dbReference type="GO" id="GO:0080008">
    <property type="term" value="C:Cul4-RING E3 ubiquitin ligase complex"/>
    <property type="evidence" value="ECO:0007669"/>
    <property type="project" value="TreeGrafter"/>
</dbReference>
<dbReference type="PROSITE" id="PS50294">
    <property type="entry name" value="WD_REPEATS_REGION"/>
    <property type="match status" value="1"/>
</dbReference>